<feature type="region of interest" description="Disordered" evidence="1">
    <location>
        <begin position="15"/>
        <end position="40"/>
    </location>
</feature>
<comment type="caution">
    <text evidence="2">The sequence shown here is derived from an EMBL/GenBank/DDBJ whole genome shotgun (WGS) entry which is preliminary data.</text>
</comment>
<sequence>MPVCHLSACVLCPAGRGGKRAQSPRTQHPVVPRRRRGPLRRPAAALRAPSEFHWKRLVVRPHAFSWILGACESWAGSPTHEQTHTHLDGEETAAGLTAHIRLWQKPSIPACTGCTAQLLSAVLSSSVMTSSAPTMSQERQRSSLGASQENVQTSCFLLFSQAALESSSLVGWCDIWSELILIGRWGNRSVS</sequence>
<gene>
    <name evidence="2" type="ORF">PLEPLA_LOCUS21528</name>
</gene>
<evidence type="ECO:0000313" key="3">
    <source>
        <dbReference type="Proteomes" id="UP001153269"/>
    </source>
</evidence>
<evidence type="ECO:0000256" key="1">
    <source>
        <dbReference type="SAM" id="MobiDB-lite"/>
    </source>
</evidence>
<dbReference type="Proteomes" id="UP001153269">
    <property type="component" value="Unassembled WGS sequence"/>
</dbReference>
<reference evidence="2" key="1">
    <citation type="submission" date="2020-03" db="EMBL/GenBank/DDBJ databases">
        <authorList>
            <person name="Weist P."/>
        </authorList>
    </citation>
    <scope>NUCLEOTIDE SEQUENCE</scope>
</reference>
<organism evidence="2 3">
    <name type="scientific">Pleuronectes platessa</name>
    <name type="common">European plaice</name>
    <dbReference type="NCBI Taxonomy" id="8262"/>
    <lineage>
        <taxon>Eukaryota</taxon>
        <taxon>Metazoa</taxon>
        <taxon>Chordata</taxon>
        <taxon>Craniata</taxon>
        <taxon>Vertebrata</taxon>
        <taxon>Euteleostomi</taxon>
        <taxon>Actinopterygii</taxon>
        <taxon>Neopterygii</taxon>
        <taxon>Teleostei</taxon>
        <taxon>Neoteleostei</taxon>
        <taxon>Acanthomorphata</taxon>
        <taxon>Carangaria</taxon>
        <taxon>Pleuronectiformes</taxon>
        <taxon>Pleuronectoidei</taxon>
        <taxon>Pleuronectidae</taxon>
        <taxon>Pleuronectes</taxon>
    </lineage>
</organism>
<name>A0A9N7UNP8_PLEPL</name>
<accession>A0A9N7UNP8</accession>
<dbReference type="EMBL" id="CADEAL010001557">
    <property type="protein sequence ID" value="CAB1433438.1"/>
    <property type="molecule type" value="Genomic_DNA"/>
</dbReference>
<proteinExistence type="predicted"/>
<keyword evidence="3" id="KW-1185">Reference proteome</keyword>
<evidence type="ECO:0000313" key="2">
    <source>
        <dbReference type="EMBL" id="CAB1433438.1"/>
    </source>
</evidence>
<protein>
    <submittedName>
        <fullName evidence="2">Uncharacterized protein</fullName>
    </submittedName>
</protein>
<dbReference type="AlphaFoldDB" id="A0A9N7UNP8"/>